<dbReference type="RefSeq" id="WP_274359555.1">
    <property type="nucleotide sequence ID" value="NZ_CP118101.1"/>
</dbReference>
<accession>A0AAX3N0U1</accession>
<sequence>MIDILTWRAERERSVAEFQGDLALVKLHFVQGTTTFEDIPGVWEPLASGTPGLKLTAATADGLTIEGKPVDGTVILEADHTIVRLSERITLVATSQPGSDHLLAVYDAKSDAVQEYEGLSVFPYDPSWCMTGTYIQEEEGRTAAFAHVSDQEGAGRMHQSPGDIHFEYEGATYRLTPFASGDALVIVFGDRTNGQETYGMGRMVNVTPEENGTVQLDFNYAYLPPCAFSPHFNCPMPPAHNRLPFRITAGEKQVQFRG</sequence>
<name>A0AAX3N0U1_9BACL</name>
<evidence type="ECO:0000313" key="1">
    <source>
        <dbReference type="EMBL" id="WDH83463.1"/>
    </source>
</evidence>
<organism evidence="1 2">
    <name type="scientific">Paenibacillus urinalis</name>
    <dbReference type="NCBI Taxonomy" id="521520"/>
    <lineage>
        <taxon>Bacteria</taxon>
        <taxon>Bacillati</taxon>
        <taxon>Bacillota</taxon>
        <taxon>Bacilli</taxon>
        <taxon>Bacillales</taxon>
        <taxon>Paenibacillaceae</taxon>
        <taxon>Paenibacillus</taxon>
    </lineage>
</organism>
<dbReference type="PANTHER" id="PTHR41913:SF1">
    <property type="entry name" value="DUF1684 DOMAIN-CONTAINING PROTEIN"/>
    <property type="match status" value="1"/>
</dbReference>
<evidence type="ECO:0000313" key="2">
    <source>
        <dbReference type="Proteomes" id="UP001220962"/>
    </source>
</evidence>
<dbReference type="Pfam" id="PF07920">
    <property type="entry name" value="DUF1684"/>
    <property type="match status" value="1"/>
</dbReference>
<dbReference type="InterPro" id="IPR012467">
    <property type="entry name" value="DUF1684"/>
</dbReference>
<proteinExistence type="predicted"/>
<gene>
    <name evidence="1" type="ORF">PUW23_04245</name>
</gene>
<dbReference type="PANTHER" id="PTHR41913">
    <property type="entry name" value="DUF1684 DOMAIN-CONTAINING PROTEIN"/>
    <property type="match status" value="1"/>
</dbReference>
<dbReference type="AlphaFoldDB" id="A0AAX3N0U1"/>
<dbReference type="Proteomes" id="UP001220962">
    <property type="component" value="Chromosome"/>
</dbReference>
<reference evidence="1" key="1">
    <citation type="submission" date="2023-02" db="EMBL/GenBank/DDBJ databases">
        <title>Pathogen: clinical or host-associated sample.</title>
        <authorList>
            <person name="Hergert J."/>
            <person name="Casey R."/>
            <person name="Wagner J."/>
            <person name="Young E.L."/>
            <person name="Oakeson K.F."/>
        </authorList>
    </citation>
    <scope>NUCLEOTIDE SEQUENCE</scope>
    <source>
        <strain evidence="1">2022CK-00830</strain>
    </source>
</reference>
<protein>
    <submittedName>
        <fullName evidence="1">DUF1684 domain-containing protein</fullName>
    </submittedName>
</protein>
<dbReference type="EMBL" id="CP118101">
    <property type="protein sequence ID" value="WDH83463.1"/>
    <property type="molecule type" value="Genomic_DNA"/>
</dbReference>